<dbReference type="InterPro" id="IPR050592">
    <property type="entry name" value="GDSL_lipolytic_enzyme"/>
</dbReference>
<organism evidence="2 3">
    <name type="scientific">Photobacterium ganghwense</name>
    <dbReference type="NCBI Taxonomy" id="320778"/>
    <lineage>
        <taxon>Bacteria</taxon>
        <taxon>Pseudomonadati</taxon>
        <taxon>Pseudomonadota</taxon>
        <taxon>Gammaproteobacteria</taxon>
        <taxon>Vibrionales</taxon>
        <taxon>Vibrionaceae</taxon>
        <taxon>Photobacterium</taxon>
    </lineage>
</organism>
<dbReference type="AlphaFoldDB" id="A0A0J1H541"/>
<reference evidence="2 3" key="1">
    <citation type="submission" date="2015-05" db="EMBL/GenBank/DDBJ databases">
        <title>Photobacterium galathea sp. nov.</title>
        <authorList>
            <person name="Machado H."/>
            <person name="Gram L."/>
        </authorList>
    </citation>
    <scope>NUCLEOTIDE SEQUENCE [LARGE SCALE GENOMIC DNA]</scope>
    <source>
        <strain evidence="2 3">DSM 22954</strain>
    </source>
</reference>
<dbReference type="GO" id="GO:0016788">
    <property type="term" value="F:hydrolase activity, acting on ester bonds"/>
    <property type="evidence" value="ECO:0007669"/>
    <property type="project" value="InterPro"/>
</dbReference>
<sequence>MKKTALSIALMLPATLLSAAEWPVGDAIMATEMPVRAEQITAAQISQVQNDNTYTYVRCWYRPHYNHDDSATQWEWAKNPDGSYYTVPGYWYSSVSLMNMFFTDTPQQTIKDRCEETIGVEHDTRDLTFSASDMRYSYNHTFWTNDKPNQPEKINKVISLGDSISDTGNFFNASQWTFPNSNTWFLGHFSNGFVWTEYLAEKMGLPMYNWAVGGAAGDTQYLLLSGIHDQVESYLTYMKMAKNYRPENSLFTMEFGLNDFVNYNRSVEGVSRDFTKAMDRLTSNGAQHIVILNLPDASKAPQFKYADPAEAQKVKQKIEAYNTFLKAEVMKYQMAGVNVALFDTYRLFEDLTANPQKFGFRNATDSCLDINRNSAKDYLMSHSLRNDCATYGSDSYVFWGVTHPTTSTHRLIAEKVADAVLDRFHY</sequence>
<dbReference type="Pfam" id="PF00657">
    <property type="entry name" value="Lipase_GDSL"/>
    <property type="match status" value="1"/>
</dbReference>
<dbReference type="OrthoDB" id="5292073at2"/>
<dbReference type="InterPro" id="IPR036514">
    <property type="entry name" value="SGNH_hydro_sf"/>
</dbReference>
<dbReference type="RefSeq" id="WP_047886660.1">
    <property type="nucleotide sequence ID" value="NZ_LDOU01000019.1"/>
</dbReference>
<comment type="caution">
    <text evidence="2">The sequence shown here is derived from an EMBL/GenBank/DDBJ whole genome shotgun (WGS) entry which is preliminary data.</text>
</comment>
<protein>
    <submittedName>
        <fullName evidence="2">Thermolabile hemolysin</fullName>
    </submittedName>
</protein>
<dbReference type="PATRIC" id="fig|320778.3.peg.3915"/>
<dbReference type="CDD" id="cd01846">
    <property type="entry name" value="fatty_acyltransferase_like"/>
    <property type="match status" value="1"/>
</dbReference>
<keyword evidence="3" id="KW-1185">Reference proteome</keyword>
<dbReference type="Gene3D" id="3.40.50.1110">
    <property type="entry name" value="SGNH hydrolase"/>
    <property type="match status" value="1"/>
</dbReference>
<name>A0A0J1H541_9GAMM</name>
<dbReference type="Proteomes" id="UP000035909">
    <property type="component" value="Unassembled WGS sequence"/>
</dbReference>
<dbReference type="SUPFAM" id="SSF52266">
    <property type="entry name" value="SGNH hydrolase"/>
    <property type="match status" value="1"/>
</dbReference>
<evidence type="ECO:0000313" key="2">
    <source>
        <dbReference type="EMBL" id="KLV06831.1"/>
    </source>
</evidence>
<dbReference type="PANTHER" id="PTHR45642">
    <property type="entry name" value="GDSL ESTERASE/LIPASE EXL3"/>
    <property type="match status" value="1"/>
</dbReference>
<feature type="signal peptide" evidence="1">
    <location>
        <begin position="1"/>
        <end position="19"/>
    </location>
</feature>
<evidence type="ECO:0000313" key="3">
    <source>
        <dbReference type="Proteomes" id="UP000035909"/>
    </source>
</evidence>
<gene>
    <name evidence="2" type="ORF">ABT57_18010</name>
</gene>
<dbReference type="InterPro" id="IPR001087">
    <property type="entry name" value="GDSL"/>
</dbReference>
<dbReference type="PANTHER" id="PTHR45642:SF141">
    <property type="entry name" value="SECRETED EFFECTOR PROTEIN SSEJ"/>
    <property type="match status" value="1"/>
</dbReference>
<accession>A0A0J1H541</accession>
<dbReference type="EMBL" id="LDOU01000019">
    <property type="protein sequence ID" value="KLV06831.1"/>
    <property type="molecule type" value="Genomic_DNA"/>
</dbReference>
<feature type="chain" id="PRO_5005252176" evidence="1">
    <location>
        <begin position="20"/>
        <end position="426"/>
    </location>
</feature>
<keyword evidence="1" id="KW-0732">Signal</keyword>
<dbReference type="STRING" id="320778.ABT57_18010"/>
<proteinExistence type="predicted"/>
<evidence type="ECO:0000256" key="1">
    <source>
        <dbReference type="SAM" id="SignalP"/>
    </source>
</evidence>